<keyword evidence="3" id="KW-0808">Transferase</keyword>
<feature type="transmembrane region" description="Helical" evidence="9">
    <location>
        <begin position="120"/>
        <end position="143"/>
    </location>
</feature>
<dbReference type="EMBL" id="CP020715">
    <property type="protein sequence ID" value="ARJ05618.1"/>
    <property type="molecule type" value="Genomic_DNA"/>
</dbReference>
<feature type="transmembrane region" description="Helical" evidence="9">
    <location>
        <begin position="325"/>
        <end position="343"/>
    </location>
</feature>
<evidence type="ECO:0000256" key="2">
    <source>
        <dbReference type="ARBA" id="ARBA00022475"/>
    </source>
</evidence>
<sequence length="427" mass="45740">MFVVLSVIRRLGANPILLWAVFLGVHVWLGWDGLTHPSMPFGDVTNVYRGWVEQWLSGDRLGIDGPWVYPLLAIVPMLASLVLGVDDYGIGWMIVVTLADAVVFAYLVGRIRPGGAGRVARLAAAWWWLVFLLLLGPVAVGRIDIFTVDLVIGGLLVVASRPALAGVLLALATWVKVWPAAVLVGVVIAVRRRMRVLVAAGITLVAVLAVALLLGSGMNAFSFVTEQTGRGLQIEAPFASVWLWLAYAGQGQVYYSTEILTFQVTGPGSDLIAALTTPLLVVATAVVLVLAVVVVRRGGSPTAVLPPLVLAIITALMVFNKVGSPQFVVWLSAPVILGLVTLGRRFLVPALLILVQALLTQVIYPIGYDEILGLDPVMLTVLTVRNLLTVVLFGYALVLLWQSRRARGDRHSGGVDHVVGETSRPVA</sequence>
<evidence type="ECO:0000256" key="3">
    <source>
        <dbReference type="ARBA" id="ARBA00022679"/>
    </source>
</evidence>
<evidence type="ECO:0008006" key="12">
    <source>
        <dbReference type="Google" id="ProtNLM"/>
    </source>
</evidence>
<feature type="transmembrane region" description="Helical" evidence="9">
    <location>
        <begin position="350"/>
        <end position="367"/>
    </location>
</feature>
<evidence type="ECO:0000313" key="10">
    <source>
        <dbReference type="EMBL" id="ARJ05618.1"/>
    </source>
</evidence>
<keyword evidence="4 9" id="KW-0812">Transmembrane</keyword>
<proteinExistence type="inferred from homology"/>
<evidence type="ECO:0000256" key="8">
    <source>
        <dbReference type="SAM" id="MobiDB-lite"/>
    </source>
</evidence>
<feature type="transmembrane region" description="Helical" evidence="9">
    <location>
        <begin position="302"/>
        <end position="319"/>
    </location>
</feature>
<accession>A0A1X9LMW6</accession>
<dbReference type="Pfam" id="PF09594">
    <property type="entry name" value="GT87"/>
    <property type="match status" value="1"/>
</dbReference>
<keyword evidence="11" id="KW-1185">Reference proteome</keyword>
<dbReference type="GO" id="GO:0005886">
    <property type="term" value="C:plasma membrane"/>
    <property type="evidence" value="ECO:0007669"/>
    <property type="project" value="UniProtKB-SubCell"/>
</dbReference>
<feature type="transmembrane region" description="Helical" evidence="9">
    <location>
        <begin position="163"/>
        <end position="189"/>
    </location>
</feature>
<feature type="transmembrane region" description="Helical" evidence="9">
    <location>
        <begin position="90"/>
        <end position="108"/>
    </location>
</feature>
<dbReference type="GO" id="GO:0016758">
    <property type="term" value="F:hexosyltransferase activity"/>
    <property type="evidence" value="ECO:0007669"/>
    <property type="project" value="InterPro"/>
</dbReference>
<evidence type="ECO:0000256" key="6">
    <source>
        <dbReference type="ARBA" id="ARBA00023136"/>
    </source>
</evidence>
<dbReference type="AlphaFoldDB" id="A0A1X9LMW6"/>
<feature type="transmembrane region" description="Helical" evidence="9">
    <location>
        <begin position="196"/>
        <end position="215"/>
    </location>
</feature>
<feature type="transmembrane region" description="Helical" evidence="9">
    <location>
        <begin position="271"/>
        <end position="295"/>
    </location>
</feature>
<name>A0A1X9LMW6_9MICO</name>
<feature type="transmembrane region" description="Helical" evidence="9">
    <location>
        <begin position="12"/>
        <end position="31"/>
    </location>
</feature>
<evidence type="ECO:0000256" key="9">
    <source>
        <dbReference type="SAM" id="Phobius"/>
    </source>
</evidence>
<comment type="similarity">
    <text evidence="7">Belongs to the glycosyltransferase 87 family.</text>
</comment>
<evidence type="ECO:0000256" key="4">
    <source>
        <dbReference type="ARBA" id="ARBA00022692"/>
    </source>
</evidence>
<reference evidence="10 11" key="1">
    <citation type="submission" date="2017-04" db="EMBL/GenBank/DDBJ databases">
        <authorList>
            <person name="Afonso C.L."/>
            <person name="Miller P.J."/>
            <person name="Scott M.A."/>
            <person name="Spackman E."/>
            <person name="Goraichik I."/>
            <person name="Dimitrov K.M."/>
            <person name="Suarez D.L."/>
            <person name="Swayne D.E."/>
        </authorList>
    </citation>
    <scope>NUCLEOTIDE SEQUENCE [LARGE SCALE GENOMIC DNA]</scope>
    <source>
        <strain evidence="11">XA(T)</strain>
    </source>
</reference>
<dbReference type="InterPro" id="IPR018584">
    <property type="entry name" value="GT87"/>
</dbReference>
<dbReference type="KEGG" id="cphy:B5808_10575"/>
<dbReference type="STRING" id="1619308.B5808_10575"/>
<feature type="region of interest" description="Disordered" evidence="8">
    <location>
        <begin position="408"/>
        <end position="427"/>
    </location>
</feature>
<keyword evidence="6 9" id="KW-0472">Membrane</keyword>
<keyword evidence="5 9" id="KW-1133">Transmembrane helix</keyword>
<dbReference type="Proteomes" id="UP000192775">
    <property type="component" value="Chromosome"/>
</dbReference>
<evidence type="ECO:0000256" key="5">
    <source>
        <dbReference type="ARBA" id="ARBA00022989"/>
    </source>
</evidence>
<keyword evidence="2" id="KW-1003">Cell membrane</keyword>
<protein>
    <recommendedName>
        <fullName evidence="12">DUF2029 domain-containing protein</fullName>
    </recommendedName>
</protein>
<evidence type="ECO:0000256" key="1">
    <source>
        <dbReference type="ARBA" id="ARBA00004651"/>
    </source>
</evidence>
<feature type="transmembrane region" description="Helical" evidence="9">
    <location>
        <begin position="379"/>
        <end position="401"/>
    </location>
</feature>
<evidence type="ECO:0000256" key="7">
    <source>
        <dbReference type="ARBA" id="ARBA00024033"/>
    </source>
</evidence>
<comment type="subcellular location">
    <subcellularLocation>
        <location evidence="1">Cell membrane</location>
        <topology evidence="1">Multi-pass membrane protein</topology>
    </subcellularLocation>
</comment>
<gene>
    <name evidence="10" type="ORF">B5808_10575</name>
</gene>
<evidence type="ECO:0000313" key="11">
    <source>
        <dbReference type="Proteomes" id="UP000192775"/>
    </source>
</evidence>
<organism evidence="10 11">
    <name type="scientific">Cnuibacter physcomitrellae</name>
    <dbReference type="NCBI Taxonomy" id="1619308"/>
    <lineage>
        <taxon>Bacteria</taxon>
        <taxon>Bacillati</taxon>
        <taxon>Actinomycetota</taxon>
        <taxon>Actinomycetes</taxon>
        <taxon>Micrococcales</taxon>
        <taxon>Microbacteriaceae</taxon>
        <taxon>Cnuibacter</taxon>
    </lineage>
</organism>